<accession>A0A7Y9I838</accession>
<dbReference type="InterPro" id="IPR029063">
    <property type="entry name" value="SAM-dependent_MTases_sf"/>
</dbReference>
<dbReference type="GO" id="GO:0032259">
    <property type="term" value="P:methylation"/>
    <property type="evidence" value="ECO:0007669"/>
    <property type="project" value="UniProtKB-KW"/>
</dbReference>
<dbReference type="Pfam" id="PF08241">
    <property type="entry name" value="Methyltransf_11"/>
    <property type="match status" value="1"/>
</dbReference>
<keyword evidence="2" id="KW-0489">Methyltransferase</keyword>
<dbReference type="AlphaFoldDB" id="A0A7Y9I838"/>
<dbReference type="Gene3D" id="3.40.50.150">
    <property type="entry name" value="Vaccinia Virus protein VP39"/>
    <property type="match status" value="1"/>
</dbReference>
<name>A0A7Y9I838_9ACTN</name>
<dbReference type="InterPro" id="IPR013216">
    <property type="entry name" value="Methyltransf_11"/>
</dbReference>
<proteinExistence type="predicted"/>
<dbReference type="RefSeq" id="WP_179752612.1">
    <property type="nucleotide sequence ID" value="NZ_JACCBU010000001.1"/>
</dbReference>
<evidence type="ECO:0000313" key="3">
    <source>
        <dbReference type="Proteomes" id="UP000569914"/>
    </source>
</evidence>
<organism evidence="2 3">
    <name type="scientific">Microlunatus parietis</name>
    <dbReference type="NCBI Taxonomy" id="682979"/>
    <lineage>
        <taxon>Bacteria</taxon>
        <taxon>Bacillati</taxon>
        <taxon>Actinomycetota</taxon>
        <taxon>Actinomycetes</taxon>
        <taxon>Propionibacteriales</taxon>
        <taxon>Propionibacteriaceae</taxon>
        <taxon>Microlunatus</taxon>
    </lineage>
</organism>
<evidence type="ECO:0000259" key="1">
    <source>
        <dbReference type="Pfam" id="PF08241"/>
    </source>
</evidence>
<keyword evidence="2" id="KW-0808">Transferase</keyword>
<evidence type="ECO:0000313" key="2">
    <source>
        <dbReference type="EMBL" id="NYE72048.1"/>
    </source>
</evidence>
<gene>
    <name evidence="2" type="ORF">BKA15_003377</name>
</gene>
<dbReference type="PANTHER" id="PTHR43861">
    <property type="entry name" value="TRANS-ACONITATE 2-METHYLTRANSFERASE-RELATED"/>
    <property type="match status" value="1"/>
</dbReference>
<reference evidence="2 3" key="1">
    <citation type="submission" date="2020-07" db="EMBL/GenBank/DDBJ databases">
        <title>Sequencing the genomes of 1000 actinobacteria strains.</title>
        <authorList>
            <person name="Klenk H.-P."/>
        </authorList>
    </citation>
    <scope>NUCLEOTIDE SEQUENCE [LARGE SCALE GENOMIC DNA]</scope>
    <source>
        <strain evidence="2 3">DSM 22083</strain>
    </source>
</reference>
<keyword evidence="3" id="KW-1185">Reference proteome</keyword>
<protein>
    <submittedName>
        <fullName evidence="2">SAM-dependent methyltransferase</fullName>
    </submittedName>
</protein>
<dbReference type="SUPFAM" id="SSF53335">
    <property type="entry name" value="S-adenosyl-L-methionine-dependent methyltransferases"/>
    <property type="match status" value="1"/>
</dbReference>
<feature type="domain" description="Methyltransferase type 11" evidence="1">
    <location>
        <begin position="38"/>
        <end position="131"/>
    </location>
</feature>
<comment type="caution">
    <text evidence="2">The sequence shown here is derived from an EMBL/GenBank/DDBJ whole genome shotgun (WGS) entry which is preliminary data.</text>
</comment>
<sequence length="187" mass="20037">MAGFSRVASRLYALFTRNPSTARVVVEQARLQPNDRVLEVGCGAGGAVDLAAQALGPDRVAAVDPSPTFVEMVSRRVPGADIRVAGAEDVPFDDQRFTVIFSVASMHHWDDRAAGLATLITKLAPGGRMLIAERLLKRPGHGITPAQLAEVEAELAELDQIGIHTVERKAGWRQLAIIRSTRPLAAA</sequence>
<dbReference type="EMBL" id="JACCBU010000001">
    <property type="protein sequence ID" value="NYE72048.1"/>
    <property type="molecule type" value="Genomic_DNA"/>
</dbReference>
<dbReference type="GO" id="GO:0008757">
    <property type="term" value="F:S-adenosylmethionine-dependent methyltransferase activity"/>
    <property type="evidence" value="ECO:0007669"/>
    <property type="project" value="InterPro"/>
</dbReference>
<dbReference type="Proteomes" id="UP000569914">
    <property type="component" value="Unassembled WGS sequence"/>
</dbReference>
<dbReference type="CDD" id="cd02440">
    <property type="entry name" value="AdoMet_MTases"/>
    <property type="match status" value="1"/>
</dbReference>